<comment type="similarity">
    <text evidence="3">Belongs to the N(4)/N(6)-methyltransferase family.</text>
</comment>
<dbReference type="PANTHER" id="PTHR13370">
    <property type="entry name" value="RNA METHYLASE-RELATED"/>
    <property type="match status" value="1"/>
</dbReference>
<dbReference type="AlphaFoldDB" id="A0A809SIK2"/>
<evidence type="ECO:0000313" key="6">
    <source>
        <dbReference type="Proteomes" id="UP000464317"/>
    </source>
</evidence>
<evidence type="ECO:0000256" key="1">
    <source>
        <dbReference type="ARBA" id="ARBA00022603"/>
    </source>
</evidence>
<dbReference type="InterPro" id="IPR002941">
    <property type="entry name" value="DNA_methylase_N4/N6"/>
</dbReference>
<evidence type="ECO:0000259" key="4">
    <source>
        <dbReference type="Pfam" id="PF01555"/>
    </source>
</evidence>
<dbReference type="EMBL" id="AP022325">
    <property type="protein sequence ID" value="BBU48023.1"/>
    <property type="molecule type" value="Genomic_DNA"/>
</dbReference>
<dbReference type="Pfam" id="PF01555">
    <property type="entry name" value="N6_N4_Mtase"/>
    <property type="match status" value="1"/>
</dbReference>
<dbReference type="InterPro" id="IPR029063">
    <property type="entry name" value="SAM-dependent_MTases_sf"/>
</dbReference>
<dbReference type="GO" id="GO:0008170">
    <property type="term" value="F:N-methyltransferase activity"/>
    <property type="evidence" value="ECO:0007669"/>
    <property type="project" value="InterPro"/>
</dbReference>
<keyword evidence="6" id="KW-1185">Reference proteome</keyword>
<feature type="domain" description="DNA methylase N-4/N-6" evidence="4">
    <location>
        <begin position="6"/>
        <end position="92"/>
    </location>
</feature>
<dbReference type="Gene3D" id="3.40.50.150">
    <property type="entry name" value="Vaccinia Virus protein VP39"/>
    <property type="match status" value="1"/>
</dbReference>
<dbReference type="PANTHER" id="PTHR13370:SF3">
    <property type="entry name" value="TRNA (GUANINE(10)-N2)-METHYLTRANSFERASE HOMOLOG"/>
    <property type="match status" value="1"/>
</dbReference>
<organism evidence="5 6">
    <name type="scientific">Mycoplasmopsis felis</name>
    <dbReference type="NCBI Taxonomy" id="33923"/>
    <lineage>
        <taxon>Bacteria</taxon>
        <taxon>Bacillati</taxon>
        <taxon>Mycoplasmatota</taxon>
        <taxon>Mycoplasmoidales</taxon>
        <taxon>Metamycoplasmataceae</taxon>
        <taxon>Mycoplasmopsis</taxon>
    </lineage>
</organism>
<dbReference type="EC" id="2.1.1.-" evidence="3"/>
<accession>A0A809SIK2</accession>
<keyword evidence="2" id="KW-0808">Transferase</keyword>
<dbReference type="KEGG" id="mfel:JPM2_7160"/>
<dbReference type="Proteomes" id="UP000464317">
    <property type="component" value="Chromosome"/>
</dbReference>
<proteinExistence type="inferred from homology"/>
<name>A0A809SIK2_9BACT</name>
<dbReference type="RefSeq" id="WP_197737047.1">
    <property type="nucleotide sequence ID" value="NZ_AP022325.1"/>
</dbReference>
<evidence type="ECO:0000313" key="5">
    <source>
        <dbReference type="EMBL" id="BBU48023.1"/>
    </source>
</evidence>
<dbReference type="PRINTS" id="PR00508">
    <property type="entry name" value="S21N4MTFRASE"/>
</dbReference>
<dbReference type="SUPFAM" id="SSF53335">
    <property type="entry name" value="S-adenosyl-L-methionine-dependent methyltransferases"/>
    <property type="match status" value="1"/>
</dbReference>
<dbReference type="GO" id="GO:0032259">
    <property type="term" value="P:methylation"/>
    <property type="evidence" value="ECO:0007669"/>
    <property type="project" value="UniProtKB-KW"/>
</dbReference>
<evidence type="ECO:0000256" key="3">
    <source>
        <dbReference type="RuleBase" id="RU362026"/>
    </source>
</evidence>
<reference evidence="5 6" key="1">
    <citation type="submission" date="2020-01" db="EMBL/GenBank/DDBJ databases">
        <title>Complete genome sequence of Mycoplasma felis strain Myco-2.</title>
        <authorList>
            <person name="Kinoshita Y."/>
            <person name="Niwa H."/>
            <person name="Uchida-Fujii E."/>
            <person name="Nukada T."/>
        </authorList>
    </citation>
    <scope>NUCLEOTIDE SEQUENCE [LARGE SCALE GENOMIC DNA]</scope>
    <source>
        <strain evidence="5 6">Myco-2</strain>
    </source>
</reference>
<dbReference type="InterPro" id="IPR001091">
    <property type="entry name" value="RM_Methyltransferase"/>
</dbReference>
<keyword evidence="1" id="KW-0489">Methyltransferase</keyword>
<gene>
    <name evidence="5" type="ORF">JPM2_7160</name>
</gene>
<protein>
    <recommendedName>
        <fullName evidence="3">Methyltransferase</fullName>
        <ecNumber evidence="3">2.1.1.-</ecNumber>
    </recommendedName>
</protein>
<dbReference type="GO" id="GO:0009007">
    <property type="term" value="F:site-specific DNA-methyltransferase (adenine-specific) activity"/>
    <property type="evidence" value="ECO:0007669"/>
    <property type="project" value="TreeGrafter"/>
</dbReference>
<dbReference type="GO" id="GO:0003677">
    <property type="term" value="F:DNA binding"/>
    <property type="evidence" value="ECO:0007669"/>
    <property type="project" value="InterPro"/>
</dbReference>
<dbReference type="GO" id="GO:0005737">
    <property type="term" value="C:cytoplasm"/>
    <property type="evidence" value="ECO:0007669"/>
    <property type="project" value="TreeGrafter"/>
</dbReference>
<sequence length="203" mass="23605">MKFLNNQKQEKSVWNISLSTGKERLKDSNGKKIHNTQKPEALLYKIILAATKPNDLILDPFFGTGTTGLIAKKIGRNWIGIEREFKYIEPAQKRIENIQIESNNITNLDLEVKPPKVSVQKLLEFHYLKPGDSLYDKNNKKICTLLETGKVWDGEEELSIHKMSAKKLNKINNNGWDYFYVEYKNKIISINDLRYLFTEKNND</sequence>
<dbReference type="REBASE" id="368859">
    <property type="entry name" value="M.MfeM2ORF7160P"/>
</dbReference>
<evidence type="ECO:0000256" key="2">
    <source>
        <dbReference type="ARBA" id="ARBA00022679"/>
    </source>
</evidence>